<dbReference type="InterPro" id="IPR011006">
    <property type="entry name" value="CheY-like_superfamily"/>
</dbReference>
<feature type="domain" description="OmpR/PhoB-type" evidence="9">
    <location>
        <begin position="122"/>
        <end position="217"/>
    </location>
</feature>
<dbReference type="BioCyc" id="ECAT999415-HMP:GTTI-705-MONOMER"/>
<dbReference type="SMART" id="SM00448">
    <property type="entry name" value="REC"/>
    <property type="match status" value="1"/>
</dbReference>
<dbReference type="CDD" id="cd00383">
    <property type="entry name" value="trans_reg_C"/>
    <property type="match status" value="1"/>
</dbReference>
<dbReference type="PANTHER" id="PTHR48111">
    <property type="entry name" value="REGULATOR OF RPOS"/>
    <property type="match status" value="1"/>
</dbReference>
<dbReference type="RefSeq" id="WP_004802067.1">
    <property type="nucleotide sequence ID" value="NZ_KB446647.1"/>
</dbReference>
<keyword evidence="1 6" id="KW-0597">Phosphoprotein</keyword>
<accession>M2Q4F1</accession>
<dbReference type="InterPro" id="IPR001789">
    <property type="entry name" value="Sig_transdc_resp-reg_receiver"/>
</dbReference>
<dbReference type="PATRIC" id="fig|999415.3.peg.686"/>
<dbReference type="PROSITE" id="PS50110">
    <property type="entry name" value="RESPONSE_REGULATORY"/>
    <property type="match status" value="1"/>
</dbReference>
<evidence type="ECO:0000256" key="6">
    <source>
        <dbReference type="PROSITE-ProRule" id="PRU00169"/>
    </source>
</evidence>
<dbReference type="GO" id="GO:0006355">
    <property type="term" value="P:regulation of DNA-templated transcription"/>
    <property type="evidence" value="ECO:0007669"/>
    <property type="project" value="InterPro"/>
</dbReference>
<dbReference type="GO" id="GO:0005829">
    <property type="term" value="C:cytosol"/>
    <property type="evidence" value="ECO:0007669"/>
    <property type="project" value="TreeGrafter"/>
</dbReference>
<evidence type="ECO:0008006" key="12">
    <source>
        <dbReference type="Google" id="ProtNLM"/>
    </source>
</evidence>
<dbReference type="PROSITE" id="PS51755">
    <property type="entry name" value="OMPR_PHOB"/>
    <property type="match status" value="1"/>
</dbReference>
<evidence type="ECO:0000313" key="11">
    <source>
        <dbReference type="Proteomes" id="UP000011758"/>
    </source>
</evidence>
<keyword evidence="2" id="KW-0902">Two-component regulatory system</keyword>
<name>M2Q4F1_9FIRM</name>
<evidence type="ECO:0000313" key="10">
    <source>
        <dbReference type="EMBL" id="EMD17121.1"/>
    </source>
</evidence>
<keyword evidence="3" id="KW-0805">Transcription regulation</keyword>
<dbReference type="InterPro" id="IPR039420">
    <property type="entry name" value="WalR-like"/>
</dbReference>
<evidence type="ECO:0000256" key="4">
    <source>
        <dbReference type="ARBA" id="ARBA00023125"/>
    </source>
</evidence>
<dbReference type="EMBL" id="AGEJ01000011">
    <property type="protein sequence ID" value="EMD17121.1"/>
    <property type="molecule type" value="Genomic_DNA"/>
</dbReference>
<evidence type="ECO:0000256" key="2">
    <source>
        <dbReference type="ARBA" id="ARBA00023012"/>
    </source>
</evidence>
<reference evidence="10 11" key="1">
    <citation type="submission" date="2013-02" db="EMBL/GenBank/DDBJ databases">
        <title>The Genome Sequence of Lactobacillus catenaformis F0143.</title>
        <authorList>
            <consortium name="The Broad Institute Genome Sequencing Platform"/>
            <person name="Earl A."/>
            <person name="Ward D."/>
            <person name="Feldgarden M."/>
            <person name="Gevers D."/>
            <person name="Izard J."/>
            <person name="Blanton J.M."/>
            <person name="Mathney J."/>
            <person name="Dewhirst F.E."/>
            <person name="Young S.K."/>
            <person name="Zeng Q."/>
            <person name="Gargeya S."/>
            <person name="Fitzgerald M."/>
            <person name="Haas B."/>
            <person name="Abouelleil A."/>
            <person name="Alvarado L."/>
            <person name="Arachchi H.M."/>
            <person name="Berlin A."/>
            <person name="Chapman S.B."/>
            <person name="Gearin G."/>
            <person name="Goldberg J."/>
            <person name="Griggs A."/>
            <person name="Gujja S."/>
            <person name="Hansen M."/>
            <person name="Heiman D."/>
            <person name="Howarth C."/>
            <person name="Larimer J."/>
            <person name="Lui A."/>
            <person name="MacDonald P.J.P."/>
            <person name="McCowen C."/>
            <person name="Montmayeur A."/>
            <person name="Murphy C."/>
            <person name="Neiman D."/>
            <person name="Pearson M."/>
            <person name="Priest M."/>
            <person name="Roberts A."/>
            <person name="Saif S."/>
            <person name="Shea T."/>
            <person name="Sisk P."/>
            <person name="Stolte C."/>
            <person name="Sykes S."/>
            <person name="Wortman J."/>
            <person name="Nusbaum C."/>
            <person name="Birren B."/>
        </authorList>
    </citation>
    <scope>NUCLEOTIDE SEQUENCE [LARGE SCALE GENOMIC DNA]</scope>
    <source>
        <strain evidence="10 11">OT 569</strain>
    </source>
</reference>
<dbReference type="STRING" id="999415.HMPREF9943_00684"/>
<dbReference type="SUPFAM" id="SSF52172">
    <property type="entry name" value="CheY-like"/>
    <property type="match status" value="1"/>
</dbReference>
<keyword evidence="11" id="KW-1185">Reference proteome</keyword>
<feature type="modified residue" description="4-aspartylphosphate" evidence="6">
    <location>
        <position position="51"/>
    </location>
</feature>
<keyword evidence="4 7" id="KW-0238">DNA-binding</keyword>
<dbReference type="InterPro" id="IPR036388">
    <property type="entry name" value="WH-like_DNA-bd_sf"/>
</dbReference>
<comment type="caution">
    <text evidence="10">The sequence shown here is derived from an EMBL/GenBank/DDBJ whole genome shotgun (WGS) entry which is preliminary data.</text>
</comment>
<evidence type="ECO:0000259" key="8">
    <source>
        <dbReference type="PROSITE" id="PS50110"/>
    </source>
</evidence>
<dbReference type="GO" id="GO:0000156">
    <property type="term" value="F:phosphorelay response regulator activity"/>
    <property type="evidence" value="ECO:0007669"/>
    <property type="project" value="TreeGrafter"/>
</dbReference>
<dbReference type="SMART" id="SM00862">
    <property type="entry name" value="Trans_reg_C"/>
    <property type="match status" value="1"/>
</dbReference>
<dbReference type="GO" id="GO:0032993">
    <property type="term" value="C:protein-DNA complex"/>
    <property type="evidence" value="ECO:0007669"/>
    <property type="project" value="TreeGrafter"/>
</dbReference>
<evidence type="ECO:0000256" key="1">
    <source>
        <dbReference type="ARBA" id="ARBA00022553"/>
    </source>
</evidence>
<evidence type="ECO:0000256" key="5">
    <source>
        <dbReference type="ARBA" id="ARBA00023163"/>
    </source>
</evidence>
<gene>
    <name evidence="10" type="ORF">HMPREF9943_00684</name>
</gene>
<dbReference type="PANTHER" id="PTHR48111:SF21">
    <property type="entry name" value="DNA-BINDING DUAL MASTER TRANSCRIPTIONAL REGULATOR RPAA"/>
    <property type="match status" value="1"/>
</dbReference>
<keyword evidence="5" id="KW-0804">Transcription</keyword>
<dbReference type="Pfam" id="PF00072">
    <property type="entry name" value="Response_reg"/>
    <property type="match status" value="1"/>
</dbReference>
<dbReference type="eggNOG" id="COG0745">
    <property type="taxonomic scope" value="Bacteria"/>
</dbReference>
<evidence type="ECO:0000256" key="3">
    <source>
        <dbReference type="ARBA" id="ARBA00023015"/>
    </source>
</evidence>
<dbReference type="InterPro" id="IPR001867">
    <property type="entry name" value="OmpR/PhoB-type_DNA-bd"/>
</dbReference>
<dbReference type="Pfam" id="PF00486">
    <property type="entry name" value="Trans_reg_C"/>
    <property type="match status" value="1"/>
</dbReference>
<dbReference type="Gene3D" id="3.40.50.2300">
    <property type="match status" value="1"/>
</dbReference>
<dbReference type="SUPFAM" id="SSF46894">
    <property type="entry name" value="C-terminal effector domain of the bipartite response regulators"/>
    <property type="match status" value="1"/>
</dbReference>
<dbReference type="InterPro" id="IPR016032">
    <property type="entry name" value="Sig_transdc_resp-reg_C-effctor"/>
</dbReference>
<dbReference type="Gene3D" id="1.10.10.10">
    <property type="entry name" value="Winged helix-like DNA-binding domain superfamily/Winged helix DNA-binding domain"/>
    <property type="match status" value="1"/>
</dbReference>
<dbReference type="GO" id="GO:0000976">
    <property type="term" value="F:transcription cis-regulatory region binding"/>
    <property type="evidence" value="ECO:0007669"/>
    <property type="project" value="TreeGrafter"/>
</dbReference>
<feature type="domain" description="Response regulatory" evidence="8">
    <location>
        <begin position="2"/>
        <end position="115"/>
    </location>
</feature>
<protein>
    <recommendedName>
        <fullName evidence="12">Response regulatory domain-containing protein</fullName>
    </recommendedName>
</protein>
<organism evidence="10 11">
    <name type="scientific">Eggerthia catenaformis OT 569 = DSM 20559</name>
    <dbReference type="NCBI Taxonomy" id="999415"/>
    <lineage>
        <taxon>Bacteria</taxon>
        <taxon>Bacillati</taxon>
        <taxon>Bacillota</taxon>
        <taxon>Erysipelotrichia</taxon>
        <taxon>Erysipelotrichales</taxon>
        <taxon>Coprobacillaceae</taxon>
        <taxon>Eggerthia</taxon>
    </lineage>
</organism>
<dbReference type="Proteomes" id="UP000011758">
    <property type="component" value="Unassembled WGS sequence"/>
</dbReference>
<evidence type="ECO:0000259" key="9">
    <source>
        <dbReference type="PROSITE" id="PS51755"/>
    </source>
</evidence>
<dbReference type="OrthoDB" id="9790442at2"/>
<dbReference type="CDD" id="cd17574">
    <property type="entry name" value="REC_OmpR"/>
    <property type="match status" value="1"/>
</dbReference>
<proteinExistence type="predicted"/>
<evidence type="ECO:0000256" key="7">
    <source>
        <dbReference type="PROSITE-ProRule" id="PRU01091"/>
    </source>
</evidence>
<dbReference type="FunFam" id="3.40.50.2300:FF:000001">
    <property type="entry name" value="DNA-binding response regulator PhoB"/>
    <property type="match status" value="1"/>
</dbReference>
<sequence>MNIFIVEDDKTIREGMAEFFSETGYHVFQAKDGEEALKVFAENEIHLMILDIMMPKKDGLEVLQELRKTSNIPVLILSAVDDEKSQIKSFDLMVDGYVNKPFSLPVLAKRVETLLKRHYGNYNLWKYKDAIVNFSSYQATYQGVDADVKPKEIDILKFLLENENKVMSREMILDSIWHDSDEAPYDRVVDVYIKNLRKKLKLDCIVTVKNVGYKLKLK</sequence>
<dbReference type="AlphaFoldDB" id="M2Q4F1"/>
<feature type="DNA-binding region" description="OmpR/PhoB-type" evidence="7">
    <location>
        <begin position="122"/>
        <end position="217"/>
    </location>
</feature>